<keyword evidence="1" id="KW-1133">Transmembrane helix</keyword>
<feature type="transmembrane region" description="Helical" evidence="1">
    <location>
        <begin position="16"/>
        <end position="38"/>
    </location>
</feature>
<keyword evidence="1" id="KW-0472">Membrane</keyword>
<keyword evidence="1" id="KW-0812">Transmembrane</keyword>
<dbReference type="AlphaFoldDB" id="A0A0A9F902"/>
<proteinExistence type="predicted"/>
<organism evidence="2">
    <name type="scientific">Arundo donax</name>
    <name type="common">Giant reed</name>
    <name type="synonym">Donax arundinaceus</name>
    <dbReference type="NCBI Taxonomy" id="35708"/>
    <lineage>
        <taxon>Eukaryota</taxon>
        <taxon>Viridiplantae</taxon>
        <taxon>Streptophyta</taxon>
        <taxon>Embryophyta</taxon>
        <taxon>Tracheophyta</taxon>
        <taxon>Spermatophyta</taxon>
        <taxon>Magnoliopsida</taxon>
        <taxon>Liliopsida</taxon>
        <taxon>Poales</taxon>
        <taxon>Poaceae</taxon>
        <taxon>PACMAD clade</taxon>
        <taxon>Arundinoideae</taxon>
        <taxon>Arundineae</taxon>
        <taxon>Arundo</taxon>
    </lineage>
</organism>
<accession>A0A0A9F902</accession>
<name>A0A0A9F902_ARUDO</name>
<protein>
    <submittedName>
        <fullName evidence="2">Pre-mRNA-splicing factor SF2</fullName>
    </submittedName>
</protein>
<sequence length="45" mass="5157">MVEEVSLTHMIVQATIAVYAVEVFLSALITVLWSLVYLHRRRGKI</sequence>
<dbReference type="EMBL" id="GBRH01189064">
    <property type="protein sequence ID" value="JAE08832.1"/>
    <property type="molecule type" value="Transcribed_RNA"/>
</dbReference>
<evidence type="ECO:0000313" key="2">
    <source>
        <dbReference type="EMBL" id="JAE08832.1"/>
    </source>
</evidence>
<reference evidence="2" key="1">
    <citation type="submission" date="2014-09" db="EMBL/GenBank/DDBJ databases">
        <authorList>
            <person name="Magalhaes I.L.F."/>
            <person name="Oliveira U."/>
            <person name="Santos F.R."/>
            <person name="Vidigal T.H.D.A."/>
            <person name="Brescovit A.D."/>
            <person name="Santos A.J."/>
        </authorList>
    </citation>
    <scope>NUCLEOTIDE SEQUENCE</scope>
    <source>
        <tissue evidence="2">Shoot tissue taken approximately 20 cm above the soil surface</tissue>
    </source>
</reference>
<evidence type="ECO:0000256" key="1">
    <source>
        <dbReference type="SAM" id="Phobius"/>
    </source>
</evidence>
<reference evidence="2" key="2">
    <citation type="journal article" date="2015" name="Data Brief">
        <title>Shoot transcriptome of the giant reed, Arundo donax.</title>
        <authorList>
            <person name="Barrero R.A."/>
            <person name="Guerrero F.D."/>
            <person name="Moolhuijzen P."/>
            <person name="Goolsby J.A."/>
            <person name="Tidwell J."/>
            <person name="Bellgard S.E."/>
            <person name="Bellgard M.I."/>
        </authorList>
    </citation>
    <scope>NUCLEOTIDE SEQUENCE</scope>
    <source>
        <tissue evidence="2">Shoot tissue taken approximately 20 cm above the soil surface</tissue>
    </source>
</reference>